<dbReference type="EMBL" id="WYDN01000003">
    <property type="protein sequence ID" value="NAZ15549.1"/>
    <property type="molecule type" value="Genomic_DNA"/>
</dbReference>
<feature type="domain" description="N-acetyltransferase" evidence="3">
    <location>
        <begin position="1"/>
        <end position="158"/>
    </location>
</feature>
<keyword evidence="2" id="KW-0012">Acyltransferase</keyword>
<sequence>MEESHWADIARIYASGIETGLATFESEVPARQKFFAAKIPALSLVAIAPDAKVLGWAAASPVSARPAYRGVVEHSVYIDPDYAGCGIGARLLAELIARARKEDYWMVQSAVIAGNEASRALHAKAGFREVGRRERIAQGARGAVAGQWLDTFLYELRL</sequence>
<evidence type="ECO:0000259" key="3">
    <source>
        <dbReference type="PROSITE" id="PS51186"/>
    </source>
</evidence>
<keyword evidence="1 4" id="KW-0808">Transferase</keyword>
<evidence type="ECO:0000256" key="1">
    <source>
        <dbReference type="ARBA" id="ARBA00022679"/>
    </source>
</evidence>
<dbReference type="AlphaFoldDB" id="A0A6L9G2X5"/>
<organism evidence="4 5">
    <name type="scientific">Glutamicibacter soli</name>
    <dbReference type="NCBI Taxonomy" id="453836"/>
    <lineage>
        <taxon>Bacteria</taxon>
        <taxon>Bacillati</taxon>
        <taxon>Actinomycetota</taxon>
        <taxon>Actinomycetes</taxon>
        <taxon>Micrococcales</taxon>
        <taxon>Micrococcaceae</taxon>
        <taxon>Glutamicibacter</taxon>
    </lineage>
</organism>
<dbReference type="PANTHER" id="PTHR43072">
    <property type="entry name" value="N-ACETYLTRANSFERASE"/>
    <property type="match status" value="1"/>
</dbReference>
<proteinExistence type="predicted"/>
<accession>A0A6L9G2X5</accession>
<dbReference type="Gene3D" id="3.40.630.30">
    <property type="match status" value="1"/>
</dbReference>
<evidence type="ECO:0000256" key="2">
    <source>
        <dbReference type="ARBA" id="ARBA00023315"/>
    </source>
</evidence>
<dbReference type="SUPFAM" id="SSF55729">
    <property type="entry name" value="Acyl-CoA N-acyltransferases (Nat)"/>
    <property type="match status" value="1"/>
</dbReference>
<gene>
    <name evidence="4" type="ORF">GT020_05625</name>
</gene>
<reference evidence="4 5" key="1">
    <citation type="submission" date="2020-01" db="EMBL/GenBank/DDBJ databases">
        <title>Glutamicibacter soli M275.</title>
        <authorList>
            <person name="Meng X."/>
        </authorList>
    </citation>
    <scope>NUCLEOTIDE SEQUENCE [LARGE SCALE GENOMIC DNA]</scope>
    <source>
        <strain evidence="4 5">M275</strain>
    </source>
</reference>
<name>A0A6L9G2X5_9MICC</name>
<evidence type="ECO:0000313" key="4">
    <source>
        <dbReference type="EMBL" id="NAZ15549.1"/>
    </source>
</evidence>
<dbReference type="PROSITE" id="PS51186">
    <property type="entry name" value="GNAT"/>
    <property type="match status" value="1"/>
</dbReference>
<dbReference type="PANTHER" id="PTHR43072:SF23">
    <property type="entry name" value="UPF0039 PROTEIN C11D3.02C"/>
    <property type="match status" value="1"/>
</dbReference>
<dbReference type="Pfam" id="PF00583">
    <property type="entry name" value="Acetyltransf_1"/>
    <property type="match status" value="1"/>
</dbReference>
<dbReference type="InterPro" id="IPR000182">
    <property type="entry name" value="GNAT_dom"/>
</dbReference>
<evidence type="ECO:0000313" key="5">
    <source>
        <dbReference type="Proteomes" id="UP000477543"/>
    </source>
</evidence>
<protein>
    <submittedName>
        <fullName evidence="4">GNAT family N-acetyltransferase</fullName>
    </submittedName>
</protein>
<dbReference type="Proteomes" id="UP000477543">
    <property type="component" value="Unassembled WGS sequence"/>
</dbReference>
<dbReference type="CDD" id="cd04301">
    <property type="entry name" value="NAT_SF"/>
    <property type="match status" value="1"/>
</dbReference>
<dbReference type="GO" id="GO:0016747">
    <property type="term" value="F:acyltransferase activity, transferring groups other than amino-acyl groups"/>
    <property type="evidence" value="ECO:0007669"/>
    <property type="project" value="InterPro"/>
</dbReference>
<dbReference type="InterPro" id="IPR016181">
    <property type="entry name" value="Acyl_CoA_acyltransferase"/>
</dbReference>
<comment type="caution">
    <text evidence="4">The sequence shown here is derived from an EMBL/GenBank/DDBJ whole genome shotgun (WGS) entry which is preliminary data.</text>
</comment>